<organism evidence="6 7">
    <name type="scientific">Streptomyces viridochromogenes</name>
    <dbReference type="NCBI Taxonomy" id="1938"/>
    <lineage>
        <taxon>Bacteria</taxon>
        <taxon>Bacillati</taxon>
        <taxon>Actinomycetota</taxon>
        <taxon>Actinomycetes</taxon>
        <taxon>Kitasatosporales</taxon>
        <taxon>Streptomycetaceae</taxon>
        <taxon>Streptomyces</taxon>
    </lineage>
</organism>
<keyword evidence="2" id="KW-0238">DNA-binding</keyword>
<dbReference type="InterPro" id="IPR018062">
    <property type="entry name" value="HTH_AraC-typ_CS"/>
</dbReference>
<reference evidence="6 7" key="1">
    <citation type="submission" date="2015-06" db="EMBL/GenBank/DDBJ databases">
        <authorList>
            <person name="Hoefler B.C."/>
            <person name="Straight P.D."/>
        </authorList>
    </citation>
    <scope>NUCLEOTIDE SEQUENCE [LARGE SCALE GENOMIC DNA]</scope>
    <source>
        <strain evidence="6 7">NRRL 3427</strain>
    </source>
</reference>
<evidence type="ECO:0000313" key="6">
    <source>
        <dbReference type="EMBL" id="KOG15751.1"/>
    </source>
</evidence>
<dbReference type="OrthoDB" id="3992151at2"/>
<keyword evidence="3" id="KW-0804">Transcription</keyword>
<proteinExistence type="predicted"/>
<dbReference type="InterPro" id="IPR002818">
    <property type="entry name" value="DJ-1/PfpI"/>
</dbReference>
<dbReference type="InterPro" id="IPR018060">
    <property type="entry name" value="HTH_AraC"/>
</dbReference>
<keyword evidence="1" id="KW-0805">Transcription regulation</keyword>
<name>A0A0L8JQ08_STRVR</name>
<evidence type="ECO:0000256" key="3">
    <source>
        <dbReference type="ARBA" id="ARBA00023163"/>
    </source>
</evidence>
<dbReference type="GO" id="GO:0043565">
    <property type="term" value="F:sequence-specific DNA binding"/>
    <property type="evidence" value="ECO:0007669"/>
    <property type="project" value="InterPro"/>
</dbReference>
<dbReference type="InterPro" id="IPR009057">
    <property type="entry name" value="Homeodomain-like_sf"/>
</dbReference>
<dbReference type="SMART" id="SM00342">
    <property type="entry name" value="HTH_ARAC"/>
    <property type="match status" value="1"/>
</dbReference>
<dbReference type="EMBL" id="LGUP01000364">
    <property type="protein sequence ID" value="KOG15751.1"/>
    <property type="molecule type" value="Genomic_DNA"/>
</dbReference>
<evidence type="ECO:0000256" key="4">
    <source>
        <dbReference type="SAM" id="MobiDB-lite"/>
    </source>
</evidence>
<evidence type="ECO:0000259" key="5">
    <source>
        <dbReference type="PROSITE" id="PS01124"/>
    </source>
</evidence>
<dbReference type="PANTHER" id="PTHR43130">
    <property type="entry name" value="ARAC-FAMILY TRANSCRIPTIONAL REGULATOR"/>
    <property type="match status" value="1"/>
</dbReference>
<dbReference type="Gene3D" id="1.10.10.60">
    <property type="entry name" value="Homeodomain-like"/>
    <property type="match status" value="1"/>
</dbReference>
<dbReference type="Pfam" id="PF01965">
    <property type="entry name" value="DJ-1_PfpI"/>
    <property type="match status" value="1"/>
</dbReference>
<comment type="caution">
    <text evidence="6">The sequence shown here is derived from an EMBL/GenBank/DDBJ whole genome shotgun (WGS) entry which is preliminary data.</text>
</comment>
<dbReference type="InterPro" id="IPR029062">
    <property type="entry name" value="Class_I_gatase-like"/>
</dbReference>
<dbReference type="Proteomes" id="UP000037023">
    <property type="component" value="Unassembled WGS sequence"/>
</dbReference>
<dbReference type="GO" id="GO:0003700">
    <property type="term" value="F:DNA-binding transcription factor activity"/>
    <property type="evidence" value="ECO:0007669"/>
    <property type="project" value="InterPro"/>
</dbReference>
<feature type="region of interest" description="Disordered" evidence="4">
    <location>
        <begin position="317"/>
        <end position="343"/>
    </location>
</feature>
<accession>A0A0L8JQ08</accession>
<dbReference type="AlphaFoldDB" id="A0A0L8JQ08"/>
<feature type="domain" description="HTH araC/xylS-type" evidence="5">
    <location>
        <begin position="226"/>
        <end position="324"/>
    </location>
</feature>
<evidence type="ECO:0000313" key="7">
    <source>
        <dbReference type="Proteomes" id="UP000037023"/>
    </source>
</evidence>
<dbReference type="PROSITE" id="PS00041">
    <property type="entry name" value="HTH_ARAC_FAMILY_1"/>
    <property type="match status" value="1"/>
</dbReference>
<sequence length="343" mass="36683">MSQPRRIVLAVFDGVESLDVTGPAQVFSAASRLLGRSGRGYTVELVGAGPAPVHCAGGVRLLADSAFADSDGEGVDTLVVPGGLRIRPDGVEAVVDPEVLTWVARVAPRVRRVVSVCAGAHTLAAAGLLAGRRATTHWATAEALAERHADVTVDADAVYVRADPVWTGAGVSAGIDMSLALVADDHGRRHALSTAKWMVMYLQRPGDQSQFSAPLKRQSTARADIAELLAWIDAHLAERLTVPALAARMRLGERQFARVFVRETGSTPAAYLDAQRVHAARRMLQDTDLTLAAVGTRRGFGSVHSFHRAFKRHTSVTPQTYRRHFTSTAAPDPAVTPQETENP</sequence>
<dbReference type="SUPFAM" id="SSF46689">
    <property type="entry name" value="Homeodomain-like"/>
    <property type="match status" value="2"/>
</dbReference>
<dbReference type="PANTHER" id="PTHR43130:SF3">
    <property type="entry name" value="HTH-TYPE TRANSCRIPTIONAL REGULATOR RV1931C"/>
    <property type="match status" value="1"/>
</dbReference>
<dbReference type="PROSITE" id="PS01124">
    <property type="entry name" value="HTH_ARAC_FAMILY_2"/>
    <property type="match status" value="1"/>
</dbReference>
<dbReference type="Gene3D" id="3.40.50.880">
    <property type="match status" value="1"/>
</dbReference>
<dbReference type="CDD" id="cd03137">
    <property type="entry name" value="GATase1_AraC_1"/>
    <property type="match status" value="1"/>
</dbReference>
<gene>
    <name evidence="6" type="ORF">ADK34_27040</name>
</gene>
<protein>
    <recommendedName>
        <fullName evidence="5">HTH araC/xylS-type domain-containing protein</fullName>
    </recommendedName>
</protein>
<dbReference type="InterPro" id="IPR052158">
    <property type="entry name" value="INH-QAR"/>
</dbReference>
<dbReference type="PATRIC" id="fig|1938.6.peg.5801"/>
<dbReference type="SUPFAM" id="SSF52317">
    <property type="entry name" value="Class I glutamine amidotransferase-like"/>
    <property type="match status" value="1"/>
</dbReference>
<evidence type="ECO:0000256" key="2">
    <source>
        <dbReference type="ARBA" id="ARBA00023125"/>
    </source>
</evidence>
<dbReference type="Pfam" id="PF12833">
    <property type="entry name" value="HTH_18"/>
    <property type="match status" value="1"/>
</dbReference>
<evidence type="ECO:0000256" key="1">
    <source>
        <dbReference type="ARBA" id="ARBA00023015"/>
    </source>
</evidence>